<keyword evidence="4" id="KW-1185">Reference proteome</keyword>
<proteinExistence type="predicted"/>
<dbReference type="InterPro" id="IPR013096">
    <property type="entry name" value="Cupin_2"/>
</dbReference>
<reference evidence="4" key="1">
    <citation type="journal article" date="2019" name="Int. J. Syst. Evol. Microbiol.">
        <title>The Global Catalogue of Microorganisms (GCM) 10K type strain sequencing project: providing services to taxonomists for standard genome sequencing and annotation.</title>
        <authorList>
            <consortium name="The Broad Institute Genomics Platform"/>
            <consortium name="The Broad Institute Genome Sequencing Center for Infectious Disease"/>
            <person name="Wu L."/>
            <person name="Ma J."/>
        </authorList>
    </citation>
    <scope>NUCLEOTIDE SEQUENCE [LARGE SCALE GENOMIC DNA]</scope>
    <source>
        <strain evidence="4">CCUG 53903</strain>
    </source>
</reference>
<dbReference type="EMBL" id="JBHSPA010000094">
    <property type="protein sequence ID" value="MFC5833485.1"/>
    <property type="molecule type" value="Genomic_DNA"/>
</dbReference>
<organism evidence="3 4">
    <name type="scientific">Nonomuraea insulae</name>
    <dbReference type="NCBI Taxonomy" id="1616787"/>
    <lineage>
        <taxon>Bacteria</taxon>
        <taxon>Bacillati</taxon>
        <taxon>Actinomycetota</taxon>
        <taxon>Actinomycetes</taxon>
        <taxon>Streptosporangiales</taxon>
        <taxon>Streptosporangiaceae</taxon>
        <taxon>Nonomuraea</taxon>
    </lineage>
</organism>
<protein>
    <submittedName>
        <fullName evidence="3">Cupin domain-containing protein</fullName>
    </submittedName>
</protein>
<dbReference type="Proteomes" id="UP001596058">
    <property type="component" value="Unassembled WGS sequence"/>
</dbReference>
<dbReference type="Gene3D" id="2.60.120.10">
    <property type="entry name" value="Jelly Rolls"/>
    <property type="match status" value="1"/>
</dbReference>
<dbReference type="InterPro" id="IPR052538">
    <property type="entry name" value="Flavonoid_dioxygenase-like"/>
</dbReference>
<dbReference type="PANTHER" id="PTHR43346">
    <property type="entry name" value="LIGAND BINDING DOMAIN PROTEIN, PUTATIVE (AFU_ORTHOLOGUE AFUA_6G14370)-RELATED"/>
    <property type="match status" value="1"/>
</dbReference>
<comment type="caution">
    <text evidence="3">The sequence shown here is derived from an EMBL/GenBank/DDBJ whole genome shotgun (WGS) entry which is preliminary data.</text>
</comment>
<accession>A0ABW1D8X5</accession>
<feature type="compositionally biased region" description="Polar residues" evidence="1">
    <location>
        <begin position="132"/>
        <end position="141"/>
    </location>
</feature>
<dbReference type="InterPro" id="IPR014710">
    <property type="entry name" value="RmlC-like_jellyroll"/>
</dbReference>
<dbReference type="CDD" id="cd02208">
    <property type="entry name" value="cupin_RmlC-like"/>
    <property type="match status" value="1"/>
</dbReference>
<feature type="domain" description="Cupin type-2" evidence="2">
    <location>
        <begin position="52"/>
        <end position="113"/>
    </location>
</feature>
<evidence type="ECO:0000259" key="2">
    <source>
        <dbReference type="Pfam" id="PF07883"/>
    </source>
</evidence>
<evidence type="ECO:0000256" key="1">
    <source>
        <dbReference type="SAM" id="MobiDB-lite"/>
    </source>
</evidence>
<evidence type="ECO:0000313" key="3">
    <source>
        <dbReference type="EMBL" id="MFC5833485.1"/>
    </source>
</evidence>
<feature type="region of interest" description="Disordered" evidence="1">
    <location>
        <begin position="132"/>
        <end position="151"/>
    </location>
</feature>
<dbReference type="Pfam" id="PF07883">
    <property type="entry name" value="Cupin_2"/>
    <property type="match status" value="1"/>
</dbReference>
<gene>
    <name evidence="3" type="ORF">ACFPZ3_57385</name>
</gene>
<dbReference type="SUPFAM" id="SSF51182">
    <property type="entry name" value="RmlC-like cupins"/>
    <property type="match status" value="1"/>
</dbReference>
<feature type="compositionally biased region" description="Basic and acidic residues" evidence="1">
    <location>
        <begin position="142"/>
        <end position="151"/>
    </location>
</feature>
<dbReference type="RefSeq" id="WP_379522911.1">
    <property type="nucleotide sequence ID" value="NZ_JBHSPA010000094.1"/>
</dbReference>
<sequence length="151" mass="16188">MADNPMAVNIDSRLGRSADHVIVPMPWGRLEWRVSAEIGNSATMTVGTCFIDVGMANGRHFHPNCDEVLTVVRGQIVHSWNGEERVMNVGDVISIPQGVVHNARNTGDTVAELAICFSSAYRTTCDEPAQGSLATSANSPNGEDHDGQADL</sequence>
<evidence type="ECO:0000313" key="4">
    <source>
        <dbReference type="Proteomes" id="UP001596058"/>
    </source>
</evidence>
<dbReference type="PANTHER" id="PTHR43346:SF1">
    <property type="entry name" value="QUERCETIN 2,3-DIOXYGENASE-RELATED"/>
    <property type="match status" value="1"/>
</dbReference>
<name>A0ABW1D8X5_9ACTN</name>
<dbReference type="InterPro" id="IPR011051">
    <property type="entry name" value="RmlC_Cupin_sf"/>
</dbReference>